<accession>A0A2N1NY26</accession>
<evidence type="ECO:0000313" key="2">
    <source>
        <dbReference type="EMBL" id="PKK78830.1"/>
    </source>
</evidence>
<reference evidence="2 3" key="2">
    <citation type="submission" date="2017-10" db="EMBL/GenBank/DDBJ databases">
        <title>Extensive intraspecific genome diversity in a model arbuscular mycorrhizal fungus.</title>
        <authorList>
            <person name="Chen E.C.H."/>
            <person name="Morin E."/>
            <person name="Baudet D."/>
            <person name="Noel J."/>
            <person name="Ndikumana S."/>
            <person name="Charron P."/>
            <person name="St-Onge C."/>
            <person name="Giorgi J."/>
            <person name="Grigoriev I.V."/>
            <person name="Roux C."/>
            <person name="Martin F.M."/>
            <person name="Corradi N."/>
        </authorList>
    </citation>
    <scope>NUCLEOTIDE SEQUENCE [LARGE SCALE GENOMIC DNA]</scope>
    <source>
        <strain evidence="2 3">C2</strain>
    </source>
</reference>
<evidence type="ECO:0000313" key="3">
    <source>
        <dbReference type="Proteomes" id="UP000233469"/>
    </source>
</evidence>
<organism evidence="2 3">
    <name type="scientific">Rhizophagus irregularis</name>
    <dbReference type="NCBI Taxonomy" id="588596"/>
    <lineage>
        <taxon>Eukaryota</taxon>
        <taxon>Fungi</taxon>
        <taxon>Fungi incertae sedis</taxon>
        <taxon>Mucoromycota</taxon>
        <taxon>Glomeromycotina</taxon>
        <taxon>Glomeromycetes</taxon>
        <taxon>Glomerales</taxon>
        <taxon>Glomeraceae</taxon>
        <taxon>Rhizophagus</taxon>
    </lineage>
</organism>
<feature type="transmembrane region" description="Helical" evidence="1">
    <location>
        <begin position="12"/>
        <end position="29"/>
    </location>
</feature>
<evidence type="ECO:0000256" key="1">
    <source>
        <dbReference type="SAM" id="Phobius"/>
    </source>
</evidence>
<keyword evidence="1" id="KW-1133">Transmembrane helix</keyword>
<proteinExistence type="predicted"/>
<sequence>MDFIFKRRIDILDAIIIISFVVTAIVSLLKNDARIHLLRESAIKSTIGLTFFITLIPIKIGSFQ</sequence>
<dbReference type="AlphaFoldDB" id="A0A2N1NY26"/>
<gene>
    <name evidence="2" type="ORF">RhiirC2_728625</name>
</gene>
<name>A0A2N1NY26_9GLOM</name>
<comment type="caution">
    <text evidence="2">The sequence shown here is derived from an EMBL/GenBank/DDBJ whole genome shotgun (WGS) entry which is preliminary data.</text>
</comment>
<feature type="transmembrane region" description="Helical" evidence="1">
    <location>
        <begin position="41"/>
        <end position="58"/>
    </location>
</feature>
<protein>
    <submittedName>
        <fullName evidence="2">Uncharacterized protein</fullName>
    </submittedName>
</protein>
<dbReference type="Proteomes" id="UP000233469">
    <property type="component" value="Unassembled WGS sequence"/>
</dbReference>
<reference evidence="2 3" key="1">
    <citation type="submission" date="2016-04" db="EMBL/GenBank/DDBJ databases">
        <title>Genome analyses suggest a sexual origin of heterokaryosis in a supposedly ancient asexual fungus.</title>
        <authorList>
            <person name="Ropars J."/>
            <person name="Sedzielewska K."/>
            <person name="Noel J."/>
            <person name="Charron P."/>
            <person name="Farinelli L."/>
            <person name="Marton T."/>
            <person name="Kruger M."/>
            <person name="Pelin A."/>
            <person name="Brachmann A."/>
            <person name="Corradi N."/>
        </authorList>
    </citation>
    <scope>NUCLEOTIDE SEQUENCE [LARGE SCALE GENOMIC DNA]</scope>
    <source>
        <strain evidence="2 3">C2</strain>
    </source>
</reference>
<keyword evidence="1" id="KW-0472">Membrane</keyword>
<keyword evidence="1" id="KW-0812">Transmembrane</keyword>
<dbReference type="EMBL" id="LLXL01000066">
    <property type="protein sequence ID" value="PKK78830.1"/>
    <property type="molecule type" value="Genomic_DNA"/>
</dbReference>